<comment type="caution">
    <text evidence="7">The sequence shown here is derived from an EMBL/GenBank/DDBJ whole genome shotgun (WGS) entry which is preliminary data.</text>
</comment>
<dbReference type="Pfam" id="PF13649">
    <property type="entry name" value="Methyltransf_25"/>
    <property type="match status" value="1"/>
</dbReference>
<keyword evidence="8" id="KW-1185">Reference proteome</keyword>
<dbReference type="PANTHER" id="PTHR43667">
    <property type="entry name" value="CYCLOPROPANE-FATTY-ACYL-PHOSPHOLIPID SYNTHASE"/>
    <property type="match status" value="1"/>
</dbReference>
<dbReference type="OrthoDB" id="9792690at2"/>
<keyword evidence="5" id="KW-0443">Lipid metabolism</keyword>
<dbReference type="InterPro" id="IPR050723">
    <property type="entry name" value="CFA/CMAS"/>
</dbReference>
<evidence type="ECO:0000256" key="3">
    <source>
        <dbReference type="ARBA" id="ARBA00022679"/>
    </source>
</evidence>
<dbReference type="EMBL" id="JMIB01000026">
    <property type="protein sequence ID" value="KDM91156.1"/>
    <property type="molecule type" value="Genomic_DNA"/>
</dbReference>
<dbReference type="InterPro" id="IPR029063">
    <property type="entry name" value="SAM-dependent_MTases_sf"/>
</dbReference>
<dbReference type="PANTHER" id="PTHR43667:SF1">
    <property type="entry name" value="CYCLOPROPANE-FATTY-ACYL-PHOSPHOLIPID SYNTHASE"/>
    <property type="match status" value="1"/>
</dbReference>
<dbReference type="Proteomes" id="UP000027192">
    <property type="component" value="Unassembled WGS sequence"/>
</dbReference>
<evidence type="ECO:0000313" key="7">
    <source>
        <dbReference type="EMBL" id="KDM91156.1"/>
    </source>
</evidence>
<protein>
    <recommendedName>
        <fullName evidence="6">Methyltransferase domain-containing protein</fullName>
    </recommendedName>
</protein>
<dbReference type="InterPro" id="IPR041698">
    <property type="entry name" value="Methyltransf_25"/>
</dbReference>
<dbReference type="Gene3D" id="3.40.50.150">
    <property type="entry name" value="Vaccinia Virus protein VP39"/>
    <property type="match status" value="1"/>
</dbReference>
<keyword evidence="3" id="KW-0808">Transferase</keyword>
<proteinExistence type="inferred from homology"/>
<keyword evidence="2" id="KW-0489">Methyltransferase</keyword>
<name>A0A066RQ04_9GAMM</name>
<gene>
    <name evidence="7" type="ORF">EA58_13480</name>
</gene>
<evidence type="ECO:0000259" key="6">
    <source>
        <dbReference type="Pfam" id="PF13649"/>
    </source>
</evidence>
<evidence type="ECO:0000256" key="5">
    <source>
        <dbReference type="ARBA" id="ARBA00023098"/>
    </source>
</evidence>
<reference evidence="7 8" key="1">
    <citation type="submission" date="2014-04" db="EMBL/GenBank/DDBJ databases">
        <title>Draft genome sequence of Photobacterium halotolerans S2753: a solonamide, ngercheumicin and holomycin producer.</title>
        <authorList>
            <person name="Machado H.R."/>
            <person name="Gram L."/>
        </authorList>
    </citation>
    <scope>NUCLEOTIDE SEQUENCE [LARGE SCALE GENOMIC DNA]</scope>
    <source>
        <strain evidence="7 8">S2753</strain>
    </source>
</reference>
<dbReference type="GO" id="GO:0006629">
    <property type="term" value="P:lipid metabolic process"/>
    <property type="evidence" value="ECO:0007669"/>
    <property type="project" value="UniProtKB-KW"/>
</dbReference>
<dbReference type="STRING" id="1654360.EA58_13480"/>
<dbReference type="GO" id="GO:0032259">
    <property type="term" value="P:methylation"/>
    <property type="evidence" value="ECO:0007669"/>
    <property type="project" value="UniProtKB-KW"/>
</dbReference>
<dbReference type="GO" id="GO:0008168">
    <property type="term" value="F:methyltransferase activity"/>
    <property type="evidence" value="ECO:0007669"/>
    <property type="project" value="UniProtKB-KW"/>
</dbReference>
<feature type="domain" description="Methyltransferase" evidence="6">
    <location>
        <begin position="27"/>
        <end position="125"/>
    </location>
</feature>
<keyword evidence="4" id="KW-0949">S-adenosyl-L-methionine</keyword>
<sequence length="242" mass="26713">MLLNCPLGEERVERLISILALTPDSKVVDIGCGEGELLLRLAKATGAKCLGLDISEACISTAMLKAEQQGLSDLVRFEVADGSKLQLTAEYDVAICMGSVHAFATGEAAYPAALSTMQQWLTPRGQLLIGEAYWKQSPDQAYLDFMGEPVGIYQSHQGNIEVAESHGLIVAYAATSHQDEWDHFEGSFRLNAERAAQANPEDEAALQKRDAVREWNTYYHRYGRDTMGFGFYLMLKVENGDR</sequence>
<dbReference type="AlphaFoldDB" id="A0A066RQ04"/>
<dbReference type="SUPFAM" id="SSF53335">
    <property type="entry name" value="S-adenosyl-L-methionine-dependent methyltransferases"/>
    <property type="match status" value="1"/>
</dbReference>
<evidence type="ECO:0000256" key="4">
    <source>
        <dbReference type="ARBA" id="ARBA00022691"/>
    </source>
</evidence>
<evidence type="ECO:0000256" key="2">
    <source>
        <dbReference type="ARBA" id="ARBA00022603"/>
    </source>
</evidence>
<organism evidence="7 8">
    <name type="scientific">Photobacterium galatheae</name>
    <dbReference type="NCBI Taxonomy" id="1654360"/>
    <lineage>
        <taxon>Bacteria</taxon>
        <taxon>Pseudomonadati</taxon>
        <taxon>Pseudomonadota</taxon>
        <taxon>Gammaproteobacteria</taxon>
        <taxon>Vibrionales</taxon>
        <taxon>Vibrionaceae</taxon>
        <taxon>Photobacterium</taxon>
    </lineage>
</organism>
<accession>A0A066RQ04</accession>
<dbReference type="RefSeq" id="WP_036753400.1">
    <property type="nucleotide sequence ID" value="NZ_JAGSGC010000009.1"/>
</dbReference>
<evidence type="ECO:0000313" key="8">
    <source>
        <dbReference type="Proteomes" id="UP000027192"/>
    </source>
</evidence>
<dbReference type="CDD" id="cd02440">
    <property type="entry name" value="AdoMet_MTases"/>
    <property type="match status" value="1"/>
</dbReference>
<evidence type="ECO:0000256" key="1">
    <source>
        <dbReference type="ARBA" id="ARBA00010815"/>
    </source>
</evidence>
<comment type="similarity">
    <text evidence="1">Belongs to the CFA/CMAS family.</text>
</comment>